<organism evidence="2 3">
    <name type="scientific">Fibrella aestuarina BUZ 2</name>
    <dbReference type="NCBI Taxonomy" id="1166018"/>
    <lineage>
        <taxon>Bacteria</taxon>
        <taxon>Pseudomonadati</taxon>
        <taxon>Bacteroidota</taxon>
        <taxon>Cytophagia</taxon>
        <taxon>Cytophagales</taxon>
        <taxon>Spirosomataceae</taxon>
        <taxon>Fibrella</taxon>
    </lineage>
</organism>
<dbReference type="HOGENOM" id="CLU_1088810_0_0_10"/>
<dbReference type="eggNOG" id="ENOG5032XA5">
    <property type="taxonomic scope" value="Bacteria"/>
</dbReference>
<gene>
    <name evidence="2" type="ORF">FAES_0245</name>
</gene>
<dbReference type="Proteomes" id="UP000011058">
    <property type="component" value="Chromosome"/>
</dbReference>
<keyword evidence="1" id="KW-0732">Signal</keyword>
<feature type="signal peptide" evidence="1">
    <location>
        <begin position="1"/>
        <end position="30"/>
    </location>
</feature>
<dbReference type="STRING" id="1166018.FAES_0245"/>
<dbReference type="RefSeq" id="WP_015329359.1">
    <property type="nucleotide sequence ID" value="NC_020054.1"/>
</dbReference>
<accession>I0K2A6</accession>
<evidence type="ECO:0000313" key="3">
    <source>
        <dbReference type="Proteomes" id="UP000011058"/>
    </source>
</evidence>
<evidence type="ECO:0000256" key="1">
    <source>
        <dbReference type="SAM" id="SignalP"/>
    </source>
</evidence>
<name>I0K2A6_9BACT</name>
<proteinExistence type="predicted"/>
<reference evidence="2 3" key="1">
    <citation type="journal article" date="2012" name="J. Bacteriol.">
        <title>Genome Sequence of Fibrella aestuarina BUZ 2T, a Filamentous Marine Bacterium.</title>
        <authorList>
            <person name="Filippini M."/>
            <person name="Qi W."/>
            <person name="Blom J."/>
            <person name="Goesmann A."/>
            <person name="Smits T.H."/>
            <person name="Bagheri H.C."/>
        </authorList>
    </citation>
    <scope>NUCLEOTIDE SEQUENCE [LARGE SCALE GENOMIC DNA]</scope>
    <source>
        <strain evidence="3">BUZ 2T</strain>
    </source>
</reference>
<dbReference type="OrthoDB" id="881807at2"/>
<evidence type="ECO:0000313" key="2">
    <source>
        <dbReference type="EMBL" id="CCG98259.1"/>
    </source>
</evidence>
<protein>
    <submittedName>
        <fullName evidence="2">Uncharacterized protein</fullName>
    </submittedName>
</protein>
<dbReference type="AlphaFoldDB" id="I0K2A6"/>
<sequence>MNQERSKAARQVAVALGVGLILGVSTPTLAQDWIGPTPMDYANMTMNTTNTAIMNYQIERMTGADKLKKSRSKTTTSRSNRIVSPATYTYTATDAQKASVLNGYIQAVAKTNADLAAKLREQFTKYRYDAIFNGLLSGTGLATNNLADVLAAYTVQSWMIVHNKQTDLSSAQIAGVRQQWANALATTKLANDASARTRNAEELKIRTVLLNAGWKDAMKVGGLPAYGSLVDKAFRSLFKLDLTGLTITSAGLVKK</sequence>
<keyword evidence="3" id="KW-1185">Reference proteome</keyword>
<dbReference type="EMBL" id="HE796683">
    <property type="protein sequence ID" value="CCG98259.1"/>
    <property type="molecule type" value="Genomic_DNA"/>
</dbReference>
<feature type="chain" id="PRO_5003630146" evidence="1">
    <location>
        <begin position="31"/>
        <end position="255"/>
    </location>
</feature>
<dbReference type="KEGG" id="fae:FAES_0245"/>